<sequence>MSFLASLRALSPMARRLVAMRFFVYLGVQCCYFIGVVGTLTYAMGGGVGENVLGIGILNLCMIAGSFVGGPLLDRIGPRRYFVFVVAGLVISALAFQVLAATFWGVMAGAALFGVAWGFGDMIAKAFPSYLTNVPAELKNINSVIFTVSNVAVVAGPVAGGALAAAVSTRAVFLLLAGCALISLVPALGFRALREPRRSEPRGKGADGSVLSSGFAAVSSTPALALLFWSCFVSFFGYGAFDPLESLYYRDVLHVGVSWMGWLSAAAGLGGIVGSLLVLRIPARHVTIRTLLAVLASEGLFCLVYVGTAEPAVACLGQALLGVAFGALMPLLTTLTQMHSPLEVLGSVNAVMSFGNNMAGAVPLVCAPALARVFGVQGTLLAASSLVFAMPLVVSVVRRRRIADLVSEERTLAERGAATGEGEARRA</sequence>
<dbReference type="InterPro" id="IPR020846">
    <property type="entry name" value="MFS_dom"/>
</dbReference>
<dbReference type="AlphaFoldDB" id="A0A9D1ZBZ7"/>
<organism evidence="8 9">
    <name type="scientific">Candidatus Olsenella excrementavium</name>
    <dbReference type="NCBI Taxonomy" id="2838709"/>
    <lineage>
        <taxon>Bacteria</taxon>
        <taxon>Bacillati</taxon>
        <taxon>Actinomycetota</taxon>
        <taxon>Coriobacteriia</taxon>
        <taxon>Coriobacteriales</taxon>
        <taxon>Atopobiaceae</taxon>
        <taxon>Olsenella</taxon>
    </lineage>
</organism>
<dbReference type="EMBL" id="DXCP01000058">
    <property type="protein sequence ID" value="HIY80344.1"/>
    <property type="molecule type" value="Genomic_DNA"/>
</dbReference>
<evidence type="ECO:0000256" key="5">
    <source>
        <dbReference type="ARBA" id="ARBA00023136"/>
    </source>
</evidence>
<dbReference type="GO" id="GO:0005886">
    <property type="term" value="C:plasma membrane"/>
    <property type="evidence" value="ECO:0007669"/>
    <property type="project" value="UniProtKB-SubCell"/>
</dbReference>
<keyword evidence="3 6" id="KW-0812">Transmembrane</keyword>
<feature type="transmembrane region" description="Helical" evidence="6">
    <location>
        <begin position="214"/>
        <end position="239"/>
    </location>
</feature>
<gene>
    <name evidence="8" type="ORF">IAA42_07945</name>
</gene>
<dbReference type="PROSITE" id="PS50850">
    <property type="entry name" value="MFS"/>
    <property type="match status" value="1"/>
</dbReference>
<feature type="transmembrane region" description="Helical" evidence="6">
    <location>
        <begin position="376"/>
        <end position="397"/>
    </location>
</feature>
<dbReference type="Pfam" id="PF07690">
    <property type="entry name" value="MFS_1"/>
    <property type="match status" value="1"/>
</dbReference>
<proteinExistence type="predicted"/>
<reference evidence="8" key="1">
    <citation type="journal article" date="2021" name="PeerJ">
        <title>Extensive microbial diversity within the chicken gut microbiome revealed by metagenomics and culture.</title>
        <authorList>
            <person name="Gilroy R."/>
            <person name="Ravi A."/>
            <person name="Getino M."/>
            <person name="Pursley I."/>
            <person name="Horton D.L."/>
            <person name="Alikhan N.F."/>
            <person name="Baker D."/>
            <person name="Gharbi K."/>
            <person name="Hall N."/>
            <person name="Watson M."/>
            <person name="Adriaenssens E.M."/>
            <person name="Foster-Nyarko E."/>
            <person name="Jarju S."/>
            <person name="Secka A."/>
            <person name="Antonio M."/>
            <person name="Oren A."/>
            <person name="Chaudhuri R.R."/>
            <person name="La Ragione R."/>
            <person name="Hildebrand F."/>
            <person name="Pallen M.J."/>
        </authorList>
    </citation>
    <scope>NUCLEOTIDE SEQUENCE</scope>
    <source>
        <strain evidence="8">ChiHjej10B9-743</strain>
    </source>
</reference>
<evidence type="ECO:0000256" key="6">
    <source>
        <dbReference type="SAM" id="Phobius"/>
    </source>
</evidence>
<evidence type="ECO:0000256" key="2">
    <source>
        <dbReference type="ARBA" id="ARBA00022475"/>
    </source>
</evidence>
<feature type="transmembrane region" description="Helical" evidence="6">
    <location>
        <begin position="22"/>
        <end position="45"/>
    </location>
</feature>
<feature type="transmembrane region" description="Helical" evidence="6">
    <location>
        <begin position="286"/>
        <end position="306"/>
    </location>
</feature>
<keyword evidence="5 6" id="KW-0472">Membrane</keyword>
<dbReference type="Gene3D" id="1.20.1250.20">
    <property type="entry name" value="MFS general substrate transporter like domains"/>
    <property type="match status" value="1"/>
</dbReference>
<feature type="transmembrane region" description="Helical" evidence="6">
    <location>
        <begin position="312"/>
        <end position="332"/>
    </location>
</feature>
<protein>
    <submittedName>
        <fullName evidence="8">MFS transporter</fullName>
    </submittedName>
</protein>
<dbReference type="SUPFAM" id="SSF103473">
    <property type="entry name" value="MFS general substrate transporter"/>
    <property type="match status" value="1"/>
</dbReference>
<evidence type="ECO:0000259" key="7">
    <source>
        <dbReference type="PROSITE" id="PS50850"/>
    </source>
</evidence>
<feature type="transmembrane region" description="Helical" evidence="6">
    <location>
        <begin position="344"/>
        <end position="370"/>
    </location>
</feature>
<dbReference type="GO" id="GO:0022857">
    <property type="term" value="F:transmembrane transporter activity"/>
    <property type="evidence" value="ECO:0007669"/>
    <property type="project" value="InterPro"/>
</dbReference>
<dbReference type="InterPro" id="IPR011701">
    <property type="entry name" value="MFS"/>
</dbReference>
<evidence type="ECO:0000256" key="4">
    <source>
        <dbReference type="ARBA" id="ARBA00022989"/>
    </source>
</evidence>
<dbReference type="PANTHER" id="PTHR23513">
    <property type="entry name" value="INTEGRAL MEMBRANE EFFLUX PROTEIN-RELATED"/>
    <property type="match status" value="1"/>
</dbReference>
<reference evidence="8" key="2">
    <citation type="submission" date="2021-04" db="EMBL/GenBank/DDBJ databases">
        <authorList>
            <person name="Gilroy R."/>
        </authorList>
    </citation>
    <scope>NUCLEOTIDE SEQUENCE</scope>
    <source>
        <strain evidence="8">ChiHjej10B9-743</strain>
    </source>
</reference>
<keyword evidence="4 6" id="KW-1133">Transmembrane helix</keyword>
<feature type="transmembrane region" description="Helical" evidence="6">
    <location>
        <begin position="144"/>
        <end position="166"/>
    </location>
</feature>
<feature type="transmembrane region" description="Helical" evidence="6">
    <location>
        <begin position="172"/>
        <end position="193"/>
    </location>
</feature>
<feature type="transmembrane region" description="Helical" evidence="6">
    <location>
        <begin position="51"/>
        <end position="69"/>
    </location>
</feature>
<evidence type="ECO:0000313" key="9">
    <source>
        <dbReference type="Proteomes" id="UP000824133"/>
    </source>
</evidence>
<comment type="subcellular location">
    <subcellularLocation>
        <location evidence="1">Cell membrane</location>
        <topology evidence="1">Multi-pass membrane protein</topology>
    </subcellularLocation>
</comment>
<feature type="transmembrane region" description="Helical" evidence="6">
    <location>
        <begin position="106"/>
        <end position="124"/>
    </location>
</feature>
<feature type="domain" description="Major facilitator superfamily (MFS) profile" evidence="7">
    <location>
        <begin position="1"/>
        <end position="401"/>
    </location>
</feature>
<feature type="transmembrane region" description="Helical" evidence="6">
    <location>
        <begin position="259"/>
        <end position="279"/>
    </location>
</feature>
<feature type="transmembrane region" description="Helical" evidence="6">
    <location>
        <begin position="81"/>
        <end position="100"/>
    </location>
</feature>
<comment type="caution">
    <text evidence="8">The sequence shown here is derived from an EMBL/GenBank/DDBJ whole genome shotgun (WGS) entry which is preliminary data.</text>
</comment>
<dbReference type="InterPro" id="IPR036259">
    <property type="entry name" value="MFS_trans_sf"/>
</dbReference>
<evidence type="ECO:0000256" key="1">
    <source>
        <dbReference type="ARBA" id="ARBA00004651"/>
    </source>
</evidence>
<evidence type="ECO:0000313" key="8">
    <source>
        <dbReference type="EMBL" id="HIY80344.1"/>
    </source>
</evidence>
<name>A0A9D1ZBZ7_9ACTN</name>
<dbReference type="PANTHER" id="PTHR23513:SF6">
    <property type="entry name" value="MAJOR FACILITATOR SUPERFAMILY ASSOCIATED DOMAIN-CONTAINING PROTEIN"/>
    <property type="match status" value="1"/>
</dbReference>
<keyword evidence="2" id="KW-1003">Cell membrane</keyword>
<accession>A0A9D1ZBZ7</accession>
<dbReference type="Proteomes" id="UP000824133">
    <property type="component" value="Unassembled WGS sequence"/>
</dbReference>
<evidence type="ECO:0000256" key="3">
    <source>
        <dbReference type="ARBA" id="ARBA00022692"/>
    </source>
</evidence>